<dbReference type="OrthoDB" id="5197338at2"/>
<proteinExistence type="predicted"/>
<name>A0A1H1LPB1_9ACTN</name>
<evidence type="ECO:0000313" key="1">
    <source>
        <dbReference type="EMBL" id="SDR76376.1"/>
    </source>
</evidence>
<evidence type="ECO:0000313" key="2">
    <source>
        <dbReference type="Proteomes" id="UP000198859"/>
    </source>
</evidence>
<dbReference type="STRING" id="642780.SAMN04488570_0305"/>
<keyword evidence="2" id="KW-1185">Reference proteome</keyword>
<accession>A0A1H1LPB1</accession>
<dbReference type="RefSeq" id="WP_091725343.1">
    <property type="nucleotide sequence ID" value="NZ_LT629757.1"/>
</dbReference>
<dbReference type="AlphaFoldDB" id="A0A1H1LPB1"/>
<dbReference type="Proteomes" id="UP000198859">
    <property type="component" value="Chromosome I"/>
</dbReference>
<reference evidence="2" key="1">
    <citation type="submission" date="2016-10" db="EMBL/GenBank/DDBJ databases">
        <authorList>
            <person name="Varghese N."/>
            <person name="Submissions S."/>
        </authorList>
    </citation>
    <scope>NUCLEOTIDE SEQUENCE [LARGE SCALE GENOMIC DNA]</scope>
    <source>
        <strain evidence="2">DSM 22127</strain>
    </source>
</reference>
<organism evidence="1 2">
    <name type="scientific">Nocardioides scoriae</name>
    <dbReference type="NCBI Taxonomy" id="642780"/>
    <lineage>
        <taxon>Bacteria</taxon>
        <taxon>Bacillati</taxon>
        <taxon>Actinomycetota</taxon>
        <taxon>Actinomycetes</taxon>
        <taxon>Propionibacteriales</taxon>
        <taxon>Nocardioidaceae</taxon>
        <taxon>Nocardioides</taxon>
    </lineage>
</organism>
<dbReference type="EMBL" id="LT629757">
    <property type="protein sequence ID" value="SDR76376.1"/>
    <property type="molecule type" value="Genomic_DNA"/>
</dbReference>
<protein>
    <submittedName>
        <fullName evidence="1">Uncharacterized protein</fullName>
    </submittedName>
</protein>
<gene>
    <name evidence="1" type="ORF">SAMN04488570_0305</name>
</gene>
<sequence>MTANVTIDLNVRVRGNQTFTGLEDVQGPIYVGGTVRVIEPESGVAGYAVVTEIDTDSELVYLAVEWATLAAESDDSETLSFITDMSPHVLHAPAQEGWLYVWPAQLRSAPLENLTVACTFVDRFRGDLGGSVRIADGAQWLEPDSWHLSTEPDSWRTSTCRSVGIDTVVGMA</sequence>